<evidence type="ECO:0000313" key="2">
    <source>
        <dbReference type="EMBL" id="SMO99444.1"/>
    </source>
</evidence>
<evidence type="ECO:0000256" key="1">
    <source>
        <dbReference type="SAM" id="MobiDB-lite"/>
    </source>
</evidence>
<accession>A0A521FTM7</accession>
<gene>
    <name evidence="2" type="ORF">SAMN06265221_14312</name>
</gene>
<name>A0A521FTM7_9RHOB</name>
<feature type="region of interest" description="Disordered" evidence="1">
    <location>
        <begin position="1"/>
        <end position="22"/>
    </location>
</feature>
<dbReference type="AlphaFoldDB" id="A0A521FTM7"/>
<protein>
    <recommendedName>
        <fullName evidence="4">Polar amino acid transport system ATP-binding protein</fullName>
    </recommendedName>
</protein>
<dbReference type="EMBL" id="FXTK01000043">
    <property type="protein sequence ID" value="SMO99444.1"/>
    <property type="molecule type" value="Genomic_DNA"/>
</dbReference>
<dbReference type="Proteomes" id="UP000319014">
    <property type="component" value="Unassembled WGS sequence"/>
</dbReference>
<organism evidence="2 3">
    <name type="scientific">Paracoccus laeviglucosivorans</name>
    <dbReference type="NCBI Taxonomy" id="1197861"/>
    <lineage>
        <taxon>Bacteria</taxon>
        <taxon>Pseudomonadati</taxon>
        <taxon>Pseudomonadota</taxon>
        <taxon>Alphaproteobacteria</taxon>
        <taxon>Rhodobacterales</taxon>
        <taxon>Paracoccaceae</taxon>
        <taxon>Paracoccus</taxon>
    </lineage>
</organism>
<evidence type="ECO:0008006" key="4">
    <source>
        <dbReference type="Google" id="ProtNLM"/>
    </source>
</evidence>
<feature type="non-terminal residue" evidence="2">
    <location>
        <position position="1"/>
    </location>
</feature>
<keyword evidence="3" id="KW-1185">Reference proteome</keyword>
<proteinExistence type="predicted"/>
<evidence type="ECO:0000313" key="3">
    <source>
        <dbReference type="Proteomes" id="UP000319014"/>
    </source>
</evidence>
<sequence>QGRICEEGAPEDLFTDPSEDRTREFLAATLDGNPA</sequence>
<reference evidence="2 3" key="1">
    <citation type="submission" date="2017-05" db="EMBL/GenBank/DDBJ databases">
        <authorList>
            <person name="Varghese N."/>
            <person name="Submissions S."/>
        </authorList>
    </citation>
    <scope>NUCLEOTIDE SEQUENCE [LARGE SCALE GENOMIC DNA]</scope>
    <source>
        <strain evidence="2 3">DSM 100094</strain>
    </source>
</reference>